<proteinExistence type="predicted"/>
<dbReference type="EMBL" id="CP015079">
    <property type="protein sequence ID" value="ANH37818.1"/>
    <property type="molecule type" value="Genomic_DNA"/>
</dbReference>
<keyword evidence="2" id="KW-0378">Hydrolase</keyword>
<evidence type="ECO:0000313" key="3">
    <source>
        <dbReference type="Proteomes" id="UP000077868"/>
    </source>
</evidence>
<dbReference type="Pfam" id="PF03009">
    <property type="entry name" value="GDPD"/>
    <property type="match status" value="1"/>
</dbReference>
<organism evidence="2 3">
    <name type="scientific">Nocardioides dokdonensis FR1436</name>
    <dbReference type="NCBI Taxonomy" id="1300347"/>
    <lineage>
        <taxon>Bacteria</taxon>
        <taxon>Bacillati</taxon>
        <taxon>Actinomycetota</taxon>
        <taxon>Actinomycetes</taxon>
        <taxon>Propionibacteriales</taxon>
        <taxon>Nocardioidaceae</taxon>
        <taxon>Nocardioides</taxon>
    </lineage>
</organism>
<dbReference type="Proteomes" id="UP000077868">
    <property type="component" value="Chromosome"/>
</dbReference>
<dbReference type="EC" id="3.1.4.46" evidence="2"/>
<dbReference type="SUPFAM" id="SSF51695">
    <property type="entry name" value="PLC-like phosphodiesterases"/>
    <property type="match status" value="1"/>
</dbReference>
<dbReference type="PATRIC" id="fig|1300347.3.peg.1379"/>
<dbReference type="STRING" id="1300347.I601_1379"/>
<dbReference type="KEGG" id="ndk:I601_1379"/>
<keyword evidence="3" id="KW-1185">Reference proteome</keyword>
<dbReference type="PANTHER" id="PTHR46211">
    <property type="entry name" value="GLYCEROPHOSPHORYL DIESTER PHOSPHODIESTERASE"/>
    <property type="match status" value="1"/>
</dbReference>
<dbReference type="GO" id="GO:0008889">
    <property type="term" value="F:glycerophosphodiester phosphodiesterase activity"/>
    <property type="evidence" value="ECO:0007669"/>
    <property type="project" value="UniProtKB-EC"/>
</dbReference>
<dbReference type="InterPro" id="IPR017946">
    <property type="entry name" value="PLC-like_Pdiesterase_TIM-brl"/>
</dbReference>
<dbReference type="OrthoDB" id="9758957at2"/>
<gene>
    <name evidence="2" type="primary">glpQ1</name>
    <name evidence="2" type="ORF">I601_1379</name>
</gene>
<dbReference type="GO" id="GO:0006629">
    <property type="term" value="P:lipid metabolic process"/>
    <property type="evidence" value="ECO:0007669"/>
    <property type="project" value="InterPro"/>
</dbReference>
<evidence type="ECO:0000313" key="2">
    <source>
        <dbReference type="EMBL" id="ANH37818.1"/>
    </source>
</evidence>
<dbReference type="RefSeq" id="WP_068107656.1">
    <property type="nucleotide sequence ID" value="NZ_CP015079.1"/>
</dbReference>
<dbReference type="PANTHER" id="PTHR46211:SF13">
    <property type="entry name" value="GLYCEROPHOSPHODIESTER PHOSPHODIESTERASE 1-RELATED"/>
    <property type="match status" value="1"/>
</dbReference>
<reference evidence="2 3" key="1">
    <citation type="submission" date="2016-03" db="EMBL/GenBank/DDBJ databases">
        <title>Complete genome sequence of a soil Actinobacterium, Nocardioides dokdonensis FR1436.</title>
        <authorList>
            <person name="Kwon S.-K."/>
            <person name="Kim K."/>
            <person name="Kim J.F."/>
        </authorList>
    </citation>
    <scope>NUCLEOTIDE SEQUENCE [LARGE SCALE GENOMIC DNA]</scope>
    <source>
        <strain evidence="2 3">FR1436</strain>
    </source>
</reference>
<dbReference type="AlphaFoldDB" id="A0A1A9GHQ7"/>
<dbReference type="PROSITE" id="PS51704">
    <property type="entry name" value="GP_PDE"/>
    <property type="match status" value="1"/>
</dbReference>
<dbReference type="InterPro" id="IPR030395">
    <property type="entry name" value="GP_PDE_dom"/>
</dbReference>
<feature type="domain" description="GP-PDE" evidence="1">
    <location>
        <begin position="3"/>
        <end position="257"/>
    </location>
</feature>
<protein>
    <submittedName>
        <fullName evidence="2">Putative glycerophosphoryl diester phosphodiesterase 1</fullName>
        <ecNumber evidence="2">3.1.4.46</ecNumber>
    </submittedName>
</protein>
<dbReference type="Gene3D" id="3.20.20.190">
    <property type="entry name" value="Phosphatidylinositol (PI) phosphodiesterase"/>
    <property type="match status" value="1"/>
</dbReference>
<accession>A0A1A9GHQ7</accession>
<evidence type="ECO:0000259" key="1">
    <source>
        <dbReference type="PROSITE" id="PS51704"/>
    </source>
</evidence>
<sequence>MRPQVLAHRGASHDHAEHTLGAYTAALDDGAQGLECDVRLTADGHLVCVHDRDLRRTAATRDTVSTMDLADLSELDFASWKHPWADLDDERPDVDEADGKVLTLRKLFEVAADYDRRVEIAVETKHPTRYGGLVEQRVVELLADFGWTGPDSPVRVMSFSWRALRRVSRLAPDVRVVQLVDQLGRWPLVRRSIGRDWIVGPGIAELMAHPRMARRIADSGHDVHVWTVNTRAELELCLDLGVKAVISDRPAYVLELLDDLGV</sequence>
<name>A0A1A9GHQ7_9ACTN</name>